<evidence type="ECO:0000313" key="3">
    <source>
        <dbReference type="Proteomes" id="UP000286641"/>
    </source>
</evidence>
<feature type="region of interest" description="Disordered" evidence="1">
    <location>
        <begin position="766"/>
        <end position="847"/>
    </location>
</feature>
<feature type="compositionally biased region" description="Low complexity" evidence="1">
    <location>
        <begin position="823"/>
        <end position="840"/>
    </location>
</feature>
<feature type="region of interest" description="Disordered" evidence="1">
    <location>
        <begin position="606"/>
        <end position="671"/>
    </location>
</feature>
<dbReference type="Pfam" id="PF08313">
    <property type="entry name" value="SCA7"/>
    <property type="match status" value="1"/>
</dbReference>
<feature type="region of interest" description="Disordered" evidence="1">
    <location>
        <begin position="1"/>
        <end position="31"/>
    </location>
</feature>
<feature type="compositionally biased region" description="Polar residues" evidence="1">
    <location>
        <begin position="811"/>
        <end position="822"/>
    </location>
</feature>
<feature type="domain" description="SCA7" evidence="2">
    <location>
        <begin position="284"/>
        <end position="351"/>
    </location>
</feature>
<feature type="compositionally biased region" description="Low complexity" evidence="1">
    <location>
        <begin position="777"/>
        <end position="788"/>
    </location>
</feature>
<feature type="compositionally biased region" description="Low complexity" evidence="1">
    <location>
        <begin position="606"/>
        <end position="616"/>
    </location>
</feature>
<feature type="region of interest" description="Disordered" evidence="1">
    <location>
        <begin position="122"/>
        <end position="173"/>
    </location>
</feature>
<feature type="compositionally biased region" description="Low complexity" evidence="1">
    <location>
        <begin position="403"/>
        <end position="417"/>
    </location>
</feature>
<reference evidence="4" key="2">
    <citation type="submission" date="2025-08" db="UniProtKB">
        <authorList>
            <consortium name="RefSeq"/>
        </authorList>
    </citation>
    <scope>IDENTIFICATION</scope>
    <source>
        <tissue evidence="4">Blood</tissue>
    </source>
</reference>
<dbReference type="PANTHER" id="PTHR15117">
    <property type="entry name" value="ATAXIN 7 RELATED"/>
    <property type="match status" value="1"/>
</dbReference>
<gene>
    <name evidence="4" type="primary">ATXN7L1</name>
</gene>
<dbReference type="PANTHER" id="PTHR15117:SF9">
    <property type="entry name" value="ATAXIN-7-LIKE PROTEIN 1"/>
    <property type="match status" value="1"/>
</dbReference>
<dbReference type="InterPro" id="IPR052237">
    <property type="entry name" value="Ataxin-7-like_regulator"/>
</dbReference>
<sequence>MTSERSRIPCLSAAAAEGTGKKQQEGRAMATLDRKVPSPEAFLGKPWSSWIDAAKLHCSDNVDLEEAGKEGGKSREVMRLNKEDMHLFGHYPAHDDFYLVVCSACNQAVKPQVFQAHCERRHGSMCRPSPSPATPPSNSRTSLAQVKTKACLSGQNSVSSTSKPFKTPKDNLLTSSSKQHTVFSAKGSRDKPCVPVPVVSLEKIPNLVKADGANVKMNSTTTTAITSCSTSSSAVSTPPLIKPVLMSKSVPPSPEKILNGKGILSATIDKKHQNGTKNNNKPYRRLSEREFDPNKHCGVLDPETKKPCTRSLTCKTHSLSHRRAVPGRKKQFDLLLAEHKAKSREKEVKDKEHLLTSAREVLPNQPGPAQDSLPGPSGSSGPEPKVASPAKSRPPNSVLPRPSSANSISSSTSSNHSGYTPEPPLPPTGGDLTSRLSSDEGEMDGADEPEKLDCHFSTHHPRPLAFCSFGSRLMGRGYYVFDRRWDRFRFALNSMVEKHLNSQMWKKIPPAADSPMPSPAAHITTPVPASVSQPFNNPSAVYLPSAPISSRLTSSYIMTSAMLSNAAFVASPDPSALMSHTTAFPHVAATLSIMDSTFKAPSAVSPIPAVIPSPSHKPSKTKTSKSSKGKDLSARSDESPSNKKRKPQPSTSSSSSLTLQTSLSSPLSGPHKKNCVLNASSALNSYQAAPPYNSLSVHNSNNGVSPLSAKLEPSGRTSLPGGPADLVRHGGSVGGSSDSCPLSVPSLAGDLSLASHNAVSSLPLSFDKSEGKKRKNSSSSSKACKITKMPGMNSVHKKNPPSLLAPVPDPVNSTSSRQVGKNSSLALSQSSPSSISSPGHSRPEGTPSVHVHGMCPCVFPGARICVAASGAPSPPHPAPHLPITVAFGGRWLRISREN</sequence>
<evidence type="ECO:0000256" key="1">
    <source>
        <dbReference type="SAM" id="MobiDB-lite"/>
    </source>
</evidence>
<reference key="1">
    <citation type="submission" date="2019-01" db="UniProtKB">
        <authorList>
            <consortium name="RefSeq"/>
        </authorList>
    </citation>
    <scope>IDENTIFICATION</scope>
</reference>
<protein>
    <submittedName>
        <fullName evidence="4">Ataxin-7-like protein 1 isoform X5</fullName>
    </submittedName>
</protein>
<feature type="compositionally biased region" description="Basic residues" evidence="1">
    <location>
        <begin position="617"/>
        <end position="627"/>
    </location>
</feature>
<evidence type="ECO:0000259" key="2">
    <source>
        <dbReference type="PROSITE" id="PS51505"/>
    </source>
</evidence>
<dbReference type="InterPro" id="IPR013243">
    <property type="entry name" value="SCA7_dom"/>
</dbReference>
<feature type="compositionally biased region" description="Polar residues" evidence="1">
    <location>
        <begin position="153"/>
        <end position="164"/>
    </location>
</feature>
<dbReference type="PROSITE" id="PS51505">
    <property type="entry name" value="SCA7"/>
    <property type="match status" value="1"/>
</dbReference>
<feature type="compositionally biased region" description="Basic and acidic residues" evidence="1">
    <location>
        <begin position="628"/>
        <end position="641"/>
    </location>
</feature>
<dbReference type="RefSeq" id="XP_025728507.1">
    <property type="nucleotide sequence ID" value="XM_025872722.1"/>
</dbReference>
<proteinExistence type="predicted"/>
<dbReference type="AlphaFoldDB" id="A0A3Q7PED5"/>
<dbReference type="CTD" id="222255"/>
<organism evidence="3 4">
    <name type="scientific">Callorhinus ursinus</name>
    <name type="common">Northern fur seal</name>
    <dbReference type="NCBI Taxonomy" id="34884"/>
    <lineage>
        <taxon>Eukaryota</taxon>
        <taxon>Metazoa</taxon>
        <taxon>Chordata</taxon>
        <taxon>Craniata</taxon>
        <taxon>Vertebrata</taxon>
        <taxon>Euteleostomi</taxon>
        <taxon>Mammalia</taxon>
        <taxon>Eutheria</taxon>
        <taxon>Laurasiatheria</taxon>
        <taxon>Carnivora</taxon>
        <taxon>Caniformia</taxon>
        <taxon>Pinnipedia</taxon>
        <taxon>Otariidae</taxon>
        <taxon>Callorhinus</taxon>
    </lineage>
</organism>
<dbReference type="Proteomes" id="UP000286641">
    <property type="component" value="Unplaced"/>
</dbReference>
<feature type="region of interest" description="Disordered" evidence="1">
    <location>
        <begin position="706"/>
        <end position="739"/>
    </location>
</feature>
<evidence type="ECO:0000313" key="4">
    <source>
        <dbReference type="RefSeq" id="XP_025728507.1"/>
    </source>
</evidence>
<keyword evidence="3" id="KW-1185">Reference proteome</keyword>
<feature type="compositionally biased region" description="Low complexity" evidence="1">
    <location>
        <begin position="648"/>
        <end position="668"/>
    </location>
</feature>
<dbReference type="Gene3D" id="6.10.140.670">
    <property type="match status" value="1"/>
</dbReference>
<name>A0A3Q7PED5_CALUR</name>
<feature type="region of interest" description="Disordered" evidence="1">
    <location>
        <begin position="358"/>
        <end position="454"/>
    </location>
</feature>
<accession>A0A3Q7PED5</accession>